<dbReference type="RefSeq" id="WP_147123407.1">
    <property type="nucleotide sequence ID" value="NZ_VOPY01000003.1"/>
</dbReference>
<protein>
    <submittedName>
        <fullName evidence="2">Uncharacterized protein</fullName>
    </submittedName>
</protein>
<evidence type="ECO:0000313" key="3">
    <source>
        <dbReference type="Proteomes" id="UP000321129"/>
    </source>
</evidence>
<dbReference type="AlphaFoldDB" id="A0A5C6U5S1"/>
<feature type="chain" id="PRO_5022757681" evidence="1">
    <location>
        <begin position="18"/>
        <end position="111"/>
    </location>
</feature>
<dbReference type="EMBL" id="VOPY01000003">
    <property type="protein sequence ID" value="TXC68187.1"/>
    <property type="molecule type" value="Genomic_DNA"/>
</dbReference>
<gene>
    <name evidence="2" type="ORF">FSZ31_10845</name>
</gene>
<keyword evidence="3" id="KW-1185">Reference proteome</keyword>
<accession>A0A5C6U5S1</accession>
<name>A0A5C6U5S1_9SPHN</name>
<comment type="caution">
    <text evidence="2">The sequence shown here is derived from an EMBL/GenBank/DDBJ whole genome shotgun (WGS) entry which is preliminary data.</text>
</comment>
<evidence type="ECO:0000256" key="1">
    <source>
        <dbReference type="SAM" id="SignalP"/>
    </source>
</evidence>
<organism evidence="2 3">
    <name type="scientific">Flavisphingopyxis soli</name>
    <dbReference type="NCBI Taxonomy" id="2601267"/>
    <lineage>
        <taxon>Bacteria</taxon>
        <taxon>Pseudomonadati</taxon>
        <taxon>Pseudomonadota</taxon>
        <taxon>Alphaproteobacteria</taxon>
        <taxon>Sphingomonadales</taxon>
        <taxon>Sphingopyxidaceae</taxon>
        <taxon>Flavisphingopyxis</taxon>
    </lineage>
</organism>
<dbReference type="Proteomes" id="UP000321129">
    <property type="component" value="Unassembled WGS sequence"/>
</dbReference>
<feature type="signal peptide" evidence="1">
    <location>
        <begin position="1"/>
        <end position="17"/>
    </location>
</feature>
<proteinExistence type="predicted"/>
<sequence>MVISPILLMLAAAQAGASVPATRDRFAACLKKELIAGLKEKVEPDAFRTGFGAKCTAEEGNYRTAMVSADLKRGSSKADANEVADDEISYWREKFEDDYQDYFDNKEMPTE</sequence>
<keyword evidence="1" id="KW-0732">Signal</keyword>
<evidence type="ECO:0000313" key="2">
    <source>
        <dbReference type="EMBL" id="TXC68187.1"/>
    </source>
</evidence>
<reference evidence="2 3" key="1">
    <citation type="submission" date="2019-08" db="EMBL/GenBank/DDBJ databases">
        <title>Sphingorhabdus soil sp. nov., isolated from arctic soil.</title>
        <authorList>
            <person name="Liu Y."/>
        </authorList>
    </citation>
    <scope>NUCLEOTIDE SEQUENCE [LARGE SCALE GENOMIC DNA]</scope>
    <source>
        <strain evidence="2 3">D-2Q-5-6</strain>
    </source>
</reference>